<accession>A0A381TIB6</accession>
<dbReference type="AlphaFoldDB" id="A0A381TIB6"/>
<protein>
    <submittedName>
        <fullName evidence="1">Uncharacterized protein</fullName>
    </submittedName>
</protein>
<dbReference type="EMBL" id="UINC01004646">
    <property type="protein sequence ID" value="SVA15855.1"/>
    <property type="molecule type" value="Genomic_DNA"/>
</dbReference>
<evidence type="ECO:0000313" key="1">
    <source>
        <dbReference type="EMBL" id="SVA15855.1"/>
    </source>
</evidence>
<sequence>MLAQREYIIHDRGMLHESVFNNGILSQPLKNNGIEWSAQPMFEWPGRSKTIVAGVEYDGQHNSLGGGIHIAVNYPGSLEYRNKKFAFCGMIGDGGPETSVGVWTFPISFYEVQNYPLLDDGSLNPDFDPNEAEQIIYAEWATSVGINVRRVTRSYSYPDFDDIVLHEYEFEFTGNTDMDPSTVEMDTVDTVVDVLIYFSQSFAPSMYGYQRHYNQWKWKPGIFKGDNWASFDPDYWLAFNMDCETGGNFDLAGKPEPIPELFQEFASSGVNGGGFSSPAAVGYTMLYYDQNHLTVFDGPDSTSSDSEYEPTEVELDDQLRIKQPYHTFLTHAWFSSTVIMAGSRPQLRTDTRTNGFFNLEEVEQWGLNTSWTGRGQFEYTHSDYPGRSFAFGPYTLSKGDKLEYSFAQVAGYGADAAKQYWGGHQKDDLWGTVPSMNRRVVINGQVMTENYIDDYGYPDYVNSDVITVNDVARKAWEAYTGQVIPHDSTWADGELVCWPENNAKDGNYAVPIPYPAPDITVATLDDASVRLRWGRAVESFTHAAGNLMQFNVYRSIHPIGPWKLLQELPLGSVNTELDLYEMIDDDIDFKVGDFAFYAVTSINDQNMESGKTNITSFQKNIGAVAEMEKVYVVPNPFVLNSGFSGTGTENQIGFYGLPETCTIRIYSFAGQLIDVINHDVPTYSEPFHQVTLNHQVMAPGMYFFVISTPEGDETGGKFVIIK</sequence>
<reference evidence="1" key="1">
    <citation type="submission" date="2018-05" db="EMBL/GenBank/DDBJ databases">
        <authorList>
            <person name="Lanie J.A."/>
            <person name="Ng W.-L."/>
            <person name="Kazmierczak K.M."/>
            <person name="Andrzejewski T.M."/>
            <person name="Davidsen T.M."/>
            <person name="Wayne K.J."/>
            <person name="Tettelin H."/>
            <person name="Glass J.I."/>
            <person name="Rusch D."/>
            <person name="Podicherti R."/>
            <person name="Tsui H.-C.T."/>
            <person name="Winkler M.E."/>
        </authorList>
    </citation>
    <scope>NUCLEOTIDE SEQUENCE</scope>
</reference>
<name>A0A381TIB6_9ZZZZ</name>
<gene>
    <name evidence="1" type="ORF">METZ01_LOCUS68709</name>
</gene>
<organism evidence="1">
    <name type="scientific">marine metagenome</name>
    <dbReference type="NCBI Taxonomy" id="408172"/>
    <lineage>
        <taxon>unclassified sequences</taxon>
        <taxon>metagenomes</taxon>
        <taxon>ecological metagenomes</taxon>
    </lineage>
</organism>
<proteinExistence type="predicted"/>